<keyword evidence="3" id="KW-1185">Reference proteome</keyword>
<protein>
    <submittedName>
        <fullName evidence="2">Uncharacterized protein</fullName>
    </submittedName>
</protein>
<proteinExistence type="predicted"/>
<accession>A0AAN6WII1</accession>
<evidence type="ECO:0000256" key="1">
    <source>
        <dbReference type="SAM" id="MobiDB-lite"/>
    </source>
</evidence>
<evidence type="ECO:0000313" key="2">
    <source>
        <dbReference type="EMBL" id="KAK4182045.1"/>
    </source>
</evidence>
<name>A0AAN6WII1_9PEZI</name>
<dbReference type="EMBL" id="MU864792">
    <property type="protein sequence ID" value="KAK4182045.1"/>
    <property type="molecule type" value="Genomic_DNA"/>
</dbReference>
<organism evidence="2 3">
    <name type="scientific">Podospora australis</name>
    <dbReference type="NCBI Taxonomy" id="1536484"/>
    <lineage>
        <taxon>Eukaryota</taxon>
        <taxon>Fungi</taxon>
        <taxon>Dikarya</taxon>
        <taxon>Ascomycota</taxon>
        <taxon>Pezizomycotina</taxon>
        <taxon>Sordariomycetes</taxon>
        <taxon>Sordariomycetidae</taxon>
        <taxon>Sordariales</taxon>
        <taxon>Podosporaceae</taxon>
        <taxon>Podospora</taxon>
    </lineage>
</organism>
<dbReference type="AlphaFoldDB" id="A0AAN6WII1"/>
<feature type="compositionally biased region" description="Low complexity" evidence="1">
    <location>
        <begin position="239"/>
        <end position="248"/>
    </location>
</feature>
<feature type="compositionally biased region" description="Acidic residues" evidence="1">
    <location>
        <begin position="253"/>
        <end position="277"/>
    </location>
</feature>
<sequence>MPQIRWDRLVDNAAETRAGWSFVDDRRNHDAWNGVDGKMWLVGRVAAEKRLRDQFIQAGSETSGDTGMRWKMDRVRQYAEAMKSFRSKLLVLMHMSGGQPARGTELVTVQYKNGVDGDIRGLLIDDGSVVFVTMYNKTMGMSAKAKVIHRYLPREVGELAVYHVWLAVPFWRMVVAGASHGKADWGSPYIWEPRKEAAWVFPGGEDGEEEKHEGVGKRKRTVRKSPSSGRGGKRKRVRGPPAAAAGVASMVIDEVDEAEKGVEEDEAEQGVEEDEGERGEFRGNRSTEEDRPAEEMWEPETWDTGRVGRAIAGVSLQHMGEKLGIMVWRHAVKAIYRRYIKDRSIIDIIDNADTIDGGGEPDDHNNAVGDAFHGQSGHGAGVGEGIYGRSVGESLYSTEARRLGFRRVSREWHASRLSFPGKSNADFGRHASKN</sequence>
<dbReference type="Proteomes" id="UP001302126">
    <property type="component" value="Unassembled WGS sequence"/>
</dbReference>
<reference evidence="2" key="1">
    <citation type="journal article" date="2023" name="Mol. Phylogenet. Evol.">
        <title>Genome-scale phylogeny and comparative genomics of the fungal order Sordariales.</title>
        <authorList>
            <person name="Hensen N."/>
            <person name="Bonometti L."/>
            <person name="Westerberg I."/>
            <person name="Brannstrom I.O."/>
            <person name="Guillou S."/>
            <person name="Cros-Aarteil S."/>
            <person name="Calhoun S."/>
            <person name="Haridas S."/>
            <person name="Kuo A."/>
            <person name="Mondo S."/>
            <person name="Pangilinan J."/>
            <person name="Riley R."/>
            <person name="LaButti K."/>
            <person name="Andreopoulos B."/>
            <person name="Lipzen A."/>
            <person name="Chen C."/>
            <person name="Yan M."/>
            <person name="Daum C."/>
            <person name="Ng V."/>
            <person name="Clum A."/>
            <person name="Steindorff A."/>
            <person name="Ohm R.A."/>
            <person name="Martin F."/>
            <person name="Silar P."/>
            <person name="Natvig D.O."/>
            <person name="Lalanne C."/>
            <person name="Gautier V."/>
            <person name="Ament-Velasquez S.L."/>
            <person name="Kruys A."/>
            <person name="Hutchinson M.I."/>
            <person name="Powell A.J."/>
            <person name="Barry K."/>
            <person name="Miller A.N."/>
            <person name="Grigoriev I.V."/>
            <person name="Debuchy R."/>
            <person name="Gladieux P."/>
            <person name="Hiltunen Thoren M."/>
            <person name="Johannesson H."/>
        </authorList>
    </citation>
    <scope>NUCLEOTIDE SEQUENCE</scope>
    <source>
        <strain evidence="2">PSN309</strain>
    </source>
</reference>
<feature type="region of interest" description="Disordered" evidence="1">
    <location>
        <begin position="202"/>
        <end position="296"/>
    </location>
</feature>
<comment type="caution">
    <text evidence="2">The sequence shown here is derived from an EMBL/GenBank/DDBJ whole genome shotgun (WGS) entry which is preliminary data.</text>
</comment>
<gene>
    <name evidence="2" type="ORF">QBC35DRAFT_421380</name>
</gene>
<reference evidence="2" key="2">
    <citation type="submission" date="2023-05" db="EMBL/GenBank/DDBJ databases">
        <authorList>
            <consortium name="Lawrence Berkeley National Laboratory"/>
            <person name="Steindorff A."/>
            <person name="Hensen N."/>
            <person name="Bonometti L."/>
            <person name="Westerberg I."/>
            <person name="Brannstrom I.O."/>
            <person name="Guillou S."/>
            <person name="Cros-Aarteil S."/>
            <person name="Calhoun S."/>
            <person name="Haridas S."/>
            <person name="Kuo A."/>
            <person name="Mondo S."/>
            <person name="Pangilinan J."/>
            <person name="Riley R."/>
            <person name="Labutti K."/>
            <person name="Andreopoulos B."/>
            <person name="Lipzen A."/>
            <person name="Chen C."/>
            <person name="Yanf M."/>
            <person name="Daum C."/>
            <person name="Ng V."/>
            <person name="Clum A."/>
            <person name="Ohm R."/>
            <person name="Martin F."/>
            <person name="Silar P."/>
            <person name="Natvig D."/>
            <person name="Lalanne C."/>
            <person name="Gautier V."/>
            <person name="Ament-Velasquez S.L."/>
            <person name="Kruys A."/>
            <person name="Hutchinson M.I."/>
            <person name="Powell A.J."/>
            <person name="Barry K."/>
            <person name="Miller A.N."/>
            <person name="Grigoriev I.V."/>
            <person name="Debuchy R."/>
            <person name="Gladieux P."/>
            <person name="Thoren M.H."/>
            <person name="Johannesson H."/>
        </authorList>
    </citation>
    <scope>NUCLEOTIDE SEQUENCE</scope>
    <source>
        <strain evidence="2">PSN309</strain>
    </source>
</reference>
<feature type="compositionally biased region" description="Basic and acidic residues" evidence="1">
    <location>
        <begin position="278"/>
        <end position="294"/>
    </location>
</feature>
<evidence type="ECO:0000313" key="3">
    <source>
        <dbReference type="Proteomes" id="UP001302126"/>
    </source>
</evidence>